<keyword evidence="2" id="KW-1185">Reference proteome</keyword>
<sequence>MKNSVLNAYSGTDAAEIPTKVIQETTGKAEYKTNYVKIVNIQ</sequence>
<comment type="caution">
    <text evidence="1">The sequence shown here is derived from an EMBL/GenBank/DDBJ whole genome shotgun (WGS) entry which is preliminary data.</text>
</comment>
<accession>A0A0L6JM44</accession>
<reference evidence="2" key="1">
    <citation type="submission" date="2015-07" db="EMBL/GenBank/DDBJ databases">
        <title>Near-Complete Genome Sequence of the Cellulolytic Bacterium Bacteroides (Pseudobacteroides) cellulosolvens ATCC 35603.</title>
        <authorList>
            <person name="Dassa B."/>
            <person name="Utturkar S.M."/>
            <person name="Klingeman D.M."/>
            <person name="Hurt R.A."/>
            <person name="Keller M."/>
            <person name="Xu J."/>
            <person name="Reddy Y.H.K."/>
            <person name="Borovok I."/>
            <person name="Grinberg I.R."/>
            <person name="Lamed R."/>
            <person name="Zhivin O."/>
            <person name="Bayer E.A."/>
            <person name="Brown S.D."/>
        </authorList>
    </citation>
    <scope>NUCLEOTIDE SEQUENCE [LARGE SCALE GENOMIC DNA]</scope>
    <source>
        <strain evidence="2">DSM 2933</strain>
    </source>
</reference>
<organism evidence="1 2">
    <name type="scientific">Pseudobacteroides cellulosolvens ATCC 35603 = DSM 2933</name>
    <dbReference type="NCBI Taxonomy" id="398512"/>
    <lineage>
        <taxon>Bacteria</taxon>
        <taxon>Bacillati</taxon>
        <taxon>Bacillota</taxon>
        <taxon>Clostridia</taxon>
        <taxon>Eubacteriales</taxon>
        <taxon>Oscillospiraceae</taxon>
        <taxon>Pseudobacteroides</taxon>
    </lineage>
</organism>
<dbReference type="RefSeq" id="WP_276326185.1">
    <property type="nucleotide sequence ID" value="NZ_KN050764.1"/>
</dbReference>
<evidence type="ECO:0000313" key="2">
    <source>
        <dbReference type="Proteomes" id="UP000036923"/>
    </source>
</evidence>
<proteinExistence type="predicted"/>
<dbReference type="EMBL" id="LGTC01000001">
    <property type="protein sequence ID" value="KNY26815.1"/>
    <property type="molecule type" value="Genomic_DNA"/>
</dbReference>
<gene>
    <name evidence="1" type="ORF">Bccel_2080</name>
</gene>
<dbReference type="Proteomes" id="UP000036923">
    <property type="component" value="Unassembled WGS sequence"/>
</dbReference>
<dbReference type="AlphaFoldDB" id="A0A0L6JM44"/>
<protein>
    <submittedName>
        <fullName evidence="1">Uncharacterized protein</fullName>
    </submittedName>
</protein>
<evidence type="ECO:0000313" key="1">
    <source>
        <dbReference type="EMBL" id="KNY26815.1"/>
    </source>
</evidence>
<name>A0A0L6JM44_9FIRM</name>